<organism evidence="1 2">
    <name type="scientific">Trifolium medium</name>
    <dbReference type="NCBI Taxonomy" id="97028"/>
    <lineage>
        <taxon>Eukaryota</taxon>
        <taxon>Viridiplantae</taxon>
        <taxon>Streptophyta</taxon>
        <taxon>Embryophyta</taxon>
        <taxon>Tracheophyta</taxon>
        <taxon>Spermatophyta</taxon>
        <taxon>Magnoliopsida</taxon>
        <taxon>eudicotyledons</taxon>
        <taxon>Gunneridae</taxon>
        <taxon>Pentapetalae</taxon>
        <taxon>rosids</taxon>
        <taxon>fabids</taxon>
        <taxon>Fabales</taxon>
        <taxon>Fabaceae</taxon>
        <taxon>Papilionoideae</taxon>
        <taxon>50 kb inversion clade</taxon>
        <taxon>NPAAA clade</taxon>
        <taxon>Hologalegina</taxon>
        <taxon>IRL clade</taxon>
        <taxon>Trifolieae</taxon>
        <taxon>Trifolium</taxon>
    </lineage>
</organism>
<protein>
    <submittedName>
        <fullName evidence="1">Uncharacterized protein</fullName>
    </submittedName>
</protein>
<dbReference type="EMBL" id="LXQA011092270">
    <property type="protein sequence ID" value="MCI84492.1"/>
    <property type="molecule type" value="Genomic_DNA"/>
</dbReference>
<dbReference type="AlphaFoldDB" id="A0A392VAL6"/>
<proteinExistence type="predicted"/>
<evidence type="ECO:0000313" key="2">
    <source>
        <dbReference type="Proteomes" id="UP000265520"/>
    </source>
</evidence>
<keyword evidence="2" id="KW-1185">Reference proteome</keyword>
<name>A0A392VAL6_9FABA</name>
<reference evidence="1 2" key="1">
    <citation type="journal article" date="2018" name="Front. Plant Sci.">
        <title>Red Clover (Trifolium pratense) and Zigzag Clover (T. medium) - A Picture of Genomic Similarities and Differences.</title>
        <authorList>
            <person name="Dluhosova J."/>
            <person name="Istvanek J."/>
            <person name="Nedelnik J."/>
            <person name="Repkova J."/>
        </authorList>
    </citation>
    <scope>NUCLEOTIDE SEQUENCE [LARGE SCALE GENOMIC DNA]</scope>
    <source>
        <strain evidence="2">cv. 10/8</strain>
        <tissue evidence="1">Leaf</tissue>
    </source>
</reference>
<accession>A0A392VAL6</accession>
<evidence type="ECO:0000313" key="1">
    <source>
        <dbReference type="EMBL" id="MCI84492.1"/>
    </source>
</evidence>
<sequence length="39" mass="4380">MVLAAGKFWNHARSHVSFFVTVQAVSKFRPPCFVTDQAV</sequence>
<dbReference type="Proteomes" id="UP000265520">
    <property type="component" value="Unassembled WGS sequence"/>
</dbReference>
<feature type="non-terminal residue" evidence="1">
    <location>
        <position position="39"/>
    </location>
</feature>
<comment type="caution">
    <text evidence="1">The sequence shown here is derived from an EMBL/GenBank/DDBJ whole genome shotgun (WGS) entry which is preliminary data.</text>
</comment>